<proteinExistence type="predicted"/>
<reference evidence="1 2" key="1">
    <citation type="submission" date="2015-01" db="EMBL/GenBank/DDBJ databases">
        <title>Evolution of Trichinella species and genotypes.</title>
        <authorList>
            <person name="Korhonen P.K."/>
            <person name="Edoardo P."/>
            <person name="Giuseppe L.R."/>
            <person name="Gasser R.B."/>
        </authorList>
    </citation>
    <scope>NUCLEOTIDE SEQUENCE [LARGE SCALE GENOMIC DNA]</scope>
    <source>
        <strain evidence="1">ISS141</strain>
    </source>
</reference>
<organism evidence="1 2">
    <name type="scientific">Trichinella pseudospiralis</name>
    <name type="common">Parasitic roundworm</name>
    <dbReference type="NCBI Taxonomy" id="6337"/>
    <lineage>
        <taxon>Eukaryota</taxon>
        <taxon>Metazoa</taxon>
        <taxon>Ecdysozoa</taxon>
        <taxon>Nematoda</taxon>
        <taxon>Enoplea</taxon>
        <taxon>Dorylaimia</taxon>
        <taxon>Trichinellida</taxon>
        <taxon>Trichinellidae</taxon>
        <taxon>Trichinella</taxon>
    </lineage>
</organism>
<gene>
    <name evidence="1" type="ORF">T4E_12283</name>
</gene>
<evidence type="ECO:0000313" key="1">
    <source>
        <dbReference type="EMBL" id="KRX99351.1"/>
    </source>
</evidence>
<sequence>MGQSEYHLQISMRYHDIILHMSAQRNTDLSLQGSQGITKSISNSRDSKKNAMAQKNAQLCWIQKHTEEICNPLSGPPKKLNLTVYQMEEAWKE</sequence>
<comment type="caution">
    <text evidence="1">The sequence shown here is derived from an EMBL/GenBank/DDBJ whole genome shotgun (WGS) entry which is preliminary data.</text>
</comment>
<name>A0A0V0YH53_TRIPS</name>
<dbReference type="EMBL" id="JYDU01000015">
    <property type="protein sequence ID" value="KRX99351.1"/>
    <property type="molecule type" value="Genomic_DNA"/>
</dbReference>
<dbReference type="AlphaFoldDB" id="A0A0V0YH53"/>
<protein>
    <submittedName>
        <fullName evidence="1">Uncharacterized protein</fullName>
    </submittedName>
</protein>
<evidence type="ECO:0000313" key="2">
    <source>
        <dbReference type="Proteomes" id="UP000054815"/>
    </source>
</evidence>
<dbReference type="Proteomes" id="UP000054815">
    <property type="component" value="Unassembled WGS sequence"/>
</dbReference>
<accession>A0A0V0YH53</accession>